<name>A0ACC0TG80_POPTR</name>
<protein>
    <submittedName>
        <fullName evidence="1">Uncharacterized protein</fullName>
    </submittedName>
</protein>
<keyword evidence="2" id="KW-1185">Reference proteome</keyword>
<sequence length="104" mass="11895">MLQKQQDYPFRLCSLNIPGVCGYHLTALYVGIEKGKHYLCKSWPGLSSLPRRQLFEQQPYKALSASATKAAGISATFAVNYTKSLFKWLISCKYLGCFWRWCCD</sequence>
<gene>
    <name evidence="1" type="ORF">POPTR_001G000450v4</name>
</gene>
<dbReference type="Proteomes" id="UP000006729">
    <property type="component" value="Chromosome 1"/>
</dbReference>
<accession>A0ACC0TG80</accession>
<evidence type="ECO:0000313" key="1">
    <source>
        <dbReference type="EMBL" id="KAI9400541.1"/>
    </source>
</evidence>
<reference evidence="1 2" key="1">
    <citation type="journal article" date="2006" name="Science">
        <title>The genome of black cottonwood, Populus trichocarpa (Torr. &amp; Gray).</title>
        <authorList>
            <person name="Tuskan G.A."/>
            <person name="Difazio S."/>
            <person name="Jansson S."/>
            <person name="Bohlmann J."/>
            <person name="Grigoriev I."/>
            <person name="Hellsten U."/>
            <person name="Putnam N."/>
            <person name="Ralph S."/>
            <person name="Rombauts S."/>
            <person name="Salamov A."/>
            <person name="Schein J."/>
            <person name="Sterck L."/>
            <person name="Aerts A."/>
            <person name="Bhalerao R.R."/>
            <person name="Bhalerao R.P."/>
            <person name="Blaudez D."/>
            <person name="Boerjan W."/>
            <person name="Brun A."/>
            <person name="Brunner A."/>
            <person name="Busov V."/>
            <person name="Campbell M."/>
            <person name="Carlson J."/>
            <person name="Chalot M."/>
            <person name="Chapman J."/>
            <person name="Chen G.L."/>
            <person name="Cooper D."/>
            <person name="Coutinho P.M."/>
            <person name="Couturier J."/>
            <person name="Covert S."/>
            <person name="Cronk Q."/>
            <person name="Cunningham R."/>
            <person name="Davis J."/>
            <person name="Degroeve S."/>
            <person name="Dejardin A."/>
            <person name="Depamphilis C."/>
            <person name="Detter J."/>
            <person name="Dirks B."/>
            <person name="Dubchak I."/>
            <person name="Duplessis S."/>
            <person name="Ehlting J."/>
            <person name="Ellis B."/>
            <person name="Gendler K."/>
            <person name="Goodstein D."/>
            <person name="Gribskov M."/>
            <person name="Grimwood J."/>
            <person name="Groover A."/>
            <person name="Gunter L."/>
            <person name="Hamberger B."/>
            <person name="Heinze B."/>
            <person name="Helariutta Y."/>
            <person name="Henrissat B."/>
            <person name="Holligan D."/>
            <person name="Holt R."/>
            <person name="Huang W."/>
            <person name="Islam-Faridi N."/>
            <person name="Jones S."/>
            <person name="Jones-Rhoades M."/>
            <person name="Jorgensen R."/>
            <person name="Joshi C."/>
            <person name="Kangasjarvi J."/>
            <person name="Karlsson J."/>
            <person name="Kelleher C."/>
            <person name="Kirkpatrick R."/>
            <person name="Kirst M."/>
            <person name="Kohler A."/>
            <person name="Kalluri U."/>
            <person name="Larimer F."/>
            <person name="Leebens-Mack J."/>
            <person name="Leple J.C."/>
            <person name="Locascio P."/>
            <person name="Lou Y."/>
            <person name="Lucas S."/>
            <person name="Martin F."/>
            <person name="Montanini B."/>
            <person name="Napoli C."/>
            <person name="Nelson D.R."/>
            <person name="Nelson C."/>
            <person name="Nieminen K."/>
            <person name="Nilsson O."/>
            <person name="Pereda V."/>
            <person name="Peter G."/>
            <person name="Philippe R."/>
            <person name="Pilate G."/>
            <person name="Poliakov A."/>
            <person name="Razumovskaya J."/>
            <person name="Richardson P."/>
            <person name="Rinaldi C."/>
            <person name="Ritland K."/>
            <person name="Rouze P."/>
            <person name="Ryaboy D."/>
            <person name="Schmutz J."/>
            <person name="Schrader J."/>
            <person name="Segerman B."/>
            <person name="Shin H."/>
            <person name="Siddiqui A."/>
            <person name="Sterky F."/>
            <person name="Terry A."/>
            <person name="Tsai C.J."/>
            <person name="Uberbacher E."/>
            <person name="Unneberg P."/>
            <person name="Vahala J."/>
            <person name="Wall K."/>
            <person name="Wessler S."/>
            <person name="Yang G."/>
            <person name="Yin T."/>
            <person name="Douglas C."/>
            <person name="Marra M."/>
            <person name="Sandberg G."/>
            <person name="Van de Peer Y."/>
            <person name="Rokhsar D."/>
        </authorList>
    </citation>
    <scope>NUCLEOTIDE SEQUENCE [LARGE SCALE GENOMIC DNA]</scope>
    <source>
        <strain evidence="2">cv. Nisqually</strain>
    </source>
</reference>
<organism evidence="1 2">
    <name type="scientific">Populus trichocarpa</name>
    <name type="common">Western balsam poplar</name>
    <name type="synonym">Populus balsamifera subsp. trichocarpa</name>
    <dbReference type="NCBI Taxonomy" id="3694"/>
    <lineage>
        <taxon>Eukaryota</taxon>
        <taxon>Viridiplantae</taxon>
        <taxon>Streptophyta</taxon>
        <taxon>Embryophyta</taxon>
        <taxon>Tracheophyta</taxon>
        <taxon>Spermatophyta</taxon>
        <taxon>Magnoliopsida</taxon>
        <taxon>eudicotyledons</taxon>
        <taxon>Gunneridae</taxon>
        <taxon>Pentapetalae</taxon>
        <taxon>rosids</taxon>
        <taxon>fabids</taxon>
        <taxon>Malpighiales</taxon>
        <taxon>Salicaceae</taxon>
        <taxon>Saliceae</taxon>
        <taxon>Populus</taxon>
    </lineage>
</organism>
<proteinExistence type="predicted"/>
<evidence type="ECO:0000313" key="2">
    <source>
        <dbReference type="Proteomes" id="UP000006729"/>
    </source>
</evidence>
<comment type="caution">
    <text evidence="1">The sequence shown here is derived from an EMBL/GenBank/DDBJ whole genome shotgun (WGS) entry which is preliminary data.</text>
</comment>
<dbReference type="EMBL" id="CM009290">
    <property type="protein sequence ID" value="KAI9400541.1"/>
    <property type="molecule type" value="Genomic_DNA"/>
</dbReference>